<evidence type="ECO:0000313" key="15">
    <source>
        <dbReference type="Proteomes" id="UP000199519"/>
    </source>
</evidence>
<name>A0A1G6N4S4_9FIRM</name>
<dbReference type="AlphaFoldDB" id="A0A1G6N4S4"/>
<dbReference type="EMBL" id="FOHG01000005">
    <property type="protein sequence ID" value="SES76889.1"/>
    <property type="molecule type" value="Genomic_DNA"/>
</dbReference>
<sequence>MFNFNRNTLVTAAVIIIMLLFISFIYFTEIDLPLFNWLSDIIYNLISPIINILHQLIEGIKDFFITLFSIDEVNQELKNLRQKNSVLERQILFLENINRENKRLRELLDFKDKVDYQMIGAEVIANSPSIWEKTITVNRGSRDGLEPRMPVITYQGYLVGRVENVGSNSAQIRLIIDHNFVVGGIVARTDSREIGLVKGSGRGDRPNIMDSIAWDADIKAGDVVLTSGLSNNFPPGLKIGEVAEVETDNYGLSQKADINLFMHQITLEEVMIIKNFNSEITVQNNQAENEAEINVAEESETNDGNSESEAN</sequence>
<dbReference type="NCBIfam" id="TIGR00219">
    <property type="entry name" value="mreC"/>
    <property type="match status" value="1"/>
</dbReference>
<evidence type="ECO:0000313" key="17">
    <source>
        <dbReference type="Proteomes" id="UP000324896"/>
    </source>
</evidence>
<feature type="transmembrane region" description="Helical" evidence="8">
    <location>
        <begin position="7"/>
        <end position="28"/>
    </location>
</feature>
<dbReference type="PIRSF" id="PIRSF038471">
    <property type="entry name" value="MreC"/>
    <property type="match status" value="1"/>
</dbReference>
<evidence type="ECO:0000256" key="6">
    <source>
        <dbReference type="SAM" id="Coils"/>
    </source>
</evidence>
<dbReference type="GO" id="GO:0005886">
    <property type="term" value="C:plasma membrane"/>
    <property type="evidence" value="ECO:0007669"/>
    <property type="project" value="TreeGrafter"/>
</dbReference>
<keyword evidence="8" id="KW-1133">Transmembrane helix</keyword>
<evidence type="ECO:0000313" key="14">
    <source>
        <dbReference type="Proteomes" id="UP000198612"/>
    </source>
</evidence>
<evidence type="ECO:0000256" key="1">
    <source>
        <dbReference type="ARBA" id="ARBA00009369"/>
    </source>
</evidence>
<evidence type="ECO:0000256" key="4">
    <source>
        <dbReference type="ARBA" id="ARBA00032089"/>
    </source>
</evidence>
<dbReference type="Proteomes" id="UP000324896">
    <property type="component" value="Unassembled WGS sequence"/>
</dbReference>
<dbReference type="PANTHER" id="PTHR34138">
    <property type="entry name" value="CELL SHAPE-DETERMINING PROTEIN MREC"/>
    <property type="match status" value="1"/>
</dbReference>
<dbReference type="PANTHER" id="PTHR34138:SF1">
    <property type="entry name" value="CELL SHAPE-DETERMINING PROTEIN MREC"/>
    <property type="match status" value="1"/>
</dbReference>
<dbReference type="Proteomes" id="UP000199519">
    <property type="component" value="Unassembled WGS sequence"/>
</dbReference>
<dbReference type="EMBL" id="FMYT01000010">
    <property type="protein sequence ID" value="SDC62135.1"/>
    <property type="molecule type" value="Genomic_DNA"/>
</dbReference>
<evidence type="ECO:0000313" key="11">
    <source>
        <dbReference type="EMBL" id="SDC62135.1"/>
    </source>
</evidence>
<evidence type="ECO:0000313" key="16">
    <source>
        <dbReference type="Proteomes" id="UP000247389"/>
    </source>
</evidence>
<dbReference type="Pfam" id="PF04085">
    <property type="entry name" value="MreC"/>
    <property type="match status" value="1"/>
</dbReference>
<organism evidence="11 17">
    <name type="scientific">Halanaerobium congolense</name>
    <dbReference type="NCBI Taxonomy" id="54121"/>
    <lineage>
        <taxon>Bacteria</taxon>
        <taxon>Bacillati</taxon>
        <taxon>Bacillota</taxon>
        <taxon>Clostridia</taxon>
        <taxon>Halanaerobiales</taxon>
        <taxon>Halanaerobiaceae</taxon>
        <taxon>Halanaerobium</taxon>
    </lineage>
</organism>
<keyword evidence="6" id="KW-0175">Coiled coil</keyword>
<accession>A0A1G6N4S4</accession>
<dbReference type="InterPro" id="IPR042177">
    <property type="entry name" value="Cell/Rod_1"/>
</dbReference>
<gene>
    <name evidence="10" type="ORF">C8C78_10715</name>
    <name evidence="11" type="ORF">SAMN04488597_11052</name>
    <name evidence="12" type="ORF">SAMN04488598_10496</name>
    <name evidence="13" type="ORF">SAMN04515652_10593</name>
</gene>
<dbReference type="Proteomes" id="UP000198612">
    <property type="component" value="Unassembled WGS sequence"/>
</dbReference>
<comment type="similarity">
    <text evidence="1 5">Belongs to the MreC family.</text>
</comment>
<evidence type="ECO:0000256" key="7">
    <source>
        <dbReference type="SAM" id="MobiDB-lite"/>
    </source>
</evidence>
<evidence type="ECO:0000313" key="12">
    <source>
        <dbReference type="EMBL" id="SDE97845.1"/>
    </source>
</evidence>
<evidence type="ECO:0000256" key="2">
    <source>
        <dbReference type="ARBA" id="ARBA00013855"/>
    </source>
</evidence>
<evidence type="ECO:0000259" key="9">
    <source>
        <dbReference type="Pfam" id="PF04085"/>
    </source>
</evidence>
<feature type="compositionally biased region" description="Acidic residues" evidence="7">
    <location>
        <begin position="292"/>
        <end position="301"/>
    </location>
</feature>
<feature type="coiled-coil region" evidence="6">
    <location>
        <begin position="70"/>
        <end position="114"/>
    </location>
</feature>
<feature type="compositionally biased region" description="Polar residues" evidence="7">
    <location>
        <begin position="302"/>
        <end position="311"/>
    </location>
</feature>
<dbReference type="RefSeq" id="WP_073159068.1">
    <property type="nucleotide sequence ID" value="NZ_FMYT01000010.1"/>
</dbReference>
<dbReference type="InterPro" id="IPR055342">
    <property type="entry name" value="MreC_beta-barrel_core"/>
</dbReference>
<reference evidence="10 16" key="2">
    <citation type="submission" date="2018-04" db="EMBL/GenBank/DDBJ databases">
        <title>Subsurface microbial communities from deep shales in Ohio and West Virginia, USA.</title>
        <authorList>
            <person name="Wrighton K."/>
        </authorList>
    </citation>
    <scope>NUCLEOTIDE SEQUENCE [LARGE SCALE GENOMIC DNA]</scope>
    <source>
        <strain evidence="10 16">MSL28</strain>
    </source>
</reference>
<keyword evidence="8" id="KW-0812">Transmembrane</keyword>
<feature type="domain" description="Rod shape-determining protein MreC beta-barrel core" evidence="9">
    <location>
        <begin position="123"/>
        <end position="274"/>
    </location>
</feature>
<feature type="region of interest" description="Disordered" evidence="7">
    <location>
        <begin position="292"/>
        <end position="311"/>
    </location>
</feature>
<dbReference type="Proteomes" id="UP000247389">
    <property type="component" value="Unassembled WGS sequence"/>
</dbReference>
<dbReference type="EMBL" id="FNBJ01000004">
    <property type="protein sequence ID" value="SDE97845.1"/>
    <property type="molecule type" value="Genomic_DNA"/>
</dbReference>
<protein>
    <recommendedName>
        <fullName evidence="2 5">Cell shape-determining protein MreC</fullName>
    </recommendedName>
    <alternativeName>
        <fullName evidence="4 5">Cell shape protein MreC</fullName>
    </alternativeName>
</protein>
<dbReference type="InterPro" id="IPR007221">
    <property type="entry name" value="MreC"/>
</dbReference>
<comment type="function">
    <text evidence="5">Involved in formation and maintenance of cell shape.</text>
</comment>
<keyword evidence="15" id="KW-1185">Reference proteome</keyword>
<evidence type="ECO:0000256" key="3">
    <source>
        <dbReference type="ARBA" id="ARBA00022960"/>
    </source>
</evidence>
<evidence type="ECO:0000256" key="5">
    <source>
        <dbReference type="PIRNR" id="PIRNR038471"/>
    </source>
</evidence>
<dbReference type="EMBL" id="QICM01000007">
    <property type="protein sequence ID" value="PXV67581.1"/>
    <property type="molecule type" value="Genomic_DNA"/>
</dbReference>
<dbReference type="Gene3D" id="2.40.10.340">
    <property type="entry name" value="Rod shape-determining protein MreC, domain 1"/>
    <property type="match status" value="1"/>
</dbReference>
<evidence type="ECO:0000256" key="8">
    <source>
        <dbReference type="SAM" id="Phobius"/>
    </source>
</evidence>
<dbReference type="STRING" id="54121.SAMN04515653_1096"/>
<evidence type="ECO:0000313" key="10">
    <source>
        <dbReference type="EMBL" id="PXV67581.1"/>
    </source>
</evidence>
<dbReference type="OrthoDB" id="9792313at2"/>
<dbReference type="InterPro" id="IPR042175">
    <property type="entry name" value="Cell/Rod_MreC_2"/>
</dbReference>
<dbReference type="Gene3D" id="2.40.10.350">
    <property type="entry name" value="Rod shape-determining protein MreC, domain 2"/>
    <property type="match status" value="1"/>
</dbReference>
<keyword evidence="8" id="KW-0472">Membrane</keyword>
<proteinExistence type="inferred from homology"/>
<evidence type="ECO:0000313" key="13">
    <source>
        <dbReference type="EMBL" id="SES76889.1"/>
    </source>
</evidence>
<reference evidence="14 15" key="1">
    <citation type="submission" date="2016-10" db="EMBL/GenBank/DDBJ databases">
        <authorList>
            <person name="Varghese N."/>
            <person name="Submissions S."/>
        </authorList>
    </citation>
    <scope>NUCLEOTIDE SEQUENCE [LARGE SCALE GENOMIC DNA]</scope>
    <source>
        <strain evidence="11 17">WG10</strain>
        <strain evidence="12 15">WG2</strain>
        <strain evidence="13 14">WG5</strain>
    </source>
</reference>
<keyword evidence="3 5" id="KW-0133">Cell shape</keyword>
<dbReference type="GO" id="GO:0008360">
    <property type="term" value="P:regulation of cell shape"/>
    <property type="evidence" value="ECO:0007669"/>
    <property type="project" value="UniProtKB-KW"/>
</dbReference>